<dbReference type="InterPro" id="IPR029060">
    <property type="entry name" value="PIN-like_dom_sf"/>
</dbReference>
<gene>
    <name evidence="2" type="ORF">A3B21_03200</name>
</gene>
<sequence>MGEQVFLVDTNIFLEVLLEQSRVKECLLFFERVSLSQYRQYRIVLTTFSLYSIGLKLEKHNMQEGFRSFLSDSEKHEFLFVSTGPHEEKEILTICTTYRLSFDDAHQYWAAKKLNAKLVSFDTDFDRTDLKRYTPKDILKELQ</sequence>
<dbReference type="CDD" id="cd09854">
    <property type="entry name" value="PIN_VapC-like"/>
    <property type="match status" value="1"/>
</dbReference>
<dbReference type="AlphaFoldDB" id="A0A1F7UTA1"/>
<proteinExistence type="predicted"/>
<evidence type="ECO:0000313" key="3">
    <source>
        <dbReference type="Proteomes" id="UP000176897"/>
    </source>
</evidence>
<name>A0A1F7UTA1_9BACT</name>
<dbReference type="STRING" id="1802401.A3B21_03200"/>
<dbReference type="Proteomes" id="UP000176897">
    <property type="component" value="Unassembled WGS sequence"/>
</dbReference>
<organism evidence="2 3">
    <name type="scientific">Candidatus Uhrbacteria bacterium RIFCSPLOWO2_01_FULL_47_24</name>
    <dbReference type="NCBI Taxonomy" id="1802401"/>
    <lineage>
        <taxon>Bacteria</taxon>
        <taxon>Candidatus Uhriibacteriota</taxon>
    </lineage>
</organism>
<dbReference type="InterPro" id="IPR002716">
    <property type="entry name" value="PIN_dom"/>
</dbReference>
<comment type="caution">
    <text evidence="2">The sequence shown here is derived from an EMBL/GenBank/DDBJ whole genome shotgun (WGS) entry which is preliminary data.</text>
</comment>
<accession>A0A1F7UTA1</accession>
<evidence type="ECO:0000313" key="2">
    <source>
        <dbReference type="EMBL" id="OGL80948.1"/>
    </source>
</evidence>
<dbReference type="EMBL" id="MGEJ01000012">
    <property type="protein sequence ID" value="OGL80948.1"/>
    <property type="molecule type" value="Genomic_DNA"/>
</dbReference>
<protein>
    <recommendedName>
        <fullName evidence="1">PIN domain-containing protein</fullName>
    </recommendedName>
</protein>
<reference evidence="2 3" key="1">
    <citation type="journal article" date="2016" name="Nat. Commun.">
        <title>Thousands of microbial genomes shed light on interconnected biogeochemical processes in an aquifer system.</title>
        <authorList>
            <person name="Anantharaman K."/>
            <person name="Brown C.T."/>
            <person name="Hug L.A."/>
            <person name="Sharon I."/>
            <person name="Castelle C.J."/>
            <person name="Probst A.J."/>
            <person name="Thomas B.C."/>
            <person name="Singh A."/>
            <person name="Wilkins M.J."/>
            <person name="Karaoz U."/>
            <person name="Brodie E.L."/>
            <person name="Williams K.H."/>
            <person name="Hubbard S.S."/>
            <person name="Banfield J.F."/>
        </authorList>
    </citation>
    <scope>NUCLEOTIDE SEQUENCE [LARGE SCALE GENOMIC DNA]</scope>
</reference>
<dbReference type="Gene3D" id="3.40.50.1010">
    <property type="entry name" value="5'-nuclease"/>
    <property type="match status" value="1"/>
</dbReference>
<evidence type="ECO:0000259" key="1">
    <source>
        <dbReference type="Pfam" id="PF01850"/>
    </source>
</evidence>
<dbReference type="SUPFAM" id="SSF88723">
    <property type="entry name" value="PIN domain-like"/>
    <property type="match status" value="1"/>
</dbReference>
<feature type="domain" description="PIN" evidence="1">
    <location>
        <begin position="7"/>
        <end position="129"/>
    </location>
</feature>
<dbReference type="Pfam" id="PF01850">
    <property type="entry name" value="PIN"/>
    <property type="match status" value="1"/>
</dbReference>